<evidence type="ECO:0000313" key="7">
    <source>
        <dbReference type="EMBL" id="OGF07180.1"/>
    </source>
</evidence>
<evidence type="ECO:0000256" key="3">
    <source>
        <dbReference type="HAMAP-Rule" id="MF_02071"/>
    </source>
</evidence>
<dbReference type="GO" id="GO:0071555">
    <property type="term" value="P:cell wall organization"/>
    <property type="evidence" value="ECO:0007669"/>
    <property type="project" value="UniProtKB-KW"/>
</dbReference>
<dbReference type="Pfam" id="PF03330">
    <property type="entry name" value="DPBB_1"/>
    <property type="match status" value="1"/>
</dbReference>
<organism evidence="7 8">
    <name type="scientific">Candidatus Edwardsbacteria bacterium GWF2_54_11</name>
    <dbReference type="NCBI Taxonomy" id="1817851"/>
    <lineage>
        <taxon>Bacteria</taxon>
        <taxon>Candidatus Edwardsiibacteriota</taxon>
    </lineage>
</organism>
<keyword evidence="2 3" id="KW-0961">Cell wall biogenesis/degradation</keyword>
<dbReference type="PANTHER" id="PTHR34183">
    <property type="entry name" value="ENDOLYTIC PEPTIDOGLYCAN TRANSGLYCOSYLASE RLPA"/>
    <property type="match status" value="1"/>
</dbReference>
<dbReference type="InterPro" id="IPR036908">
    <property type="entry name" value="RlpA-like_sf"/>
</dbReference>
<protein>
    <recommendedName>
        <fullName evidence="3">Probable endolytic peptidoglycan transglycosylase RlpA</fullName>
        <ecNumber evidence="3">4.2.2.-</ecNumber>
    </recommendedName>
</protein>
<proteinExistence type="inferred from homology"/>
<comment type="subcellular location">
    <subcellularLocation>
        <location evidence="3">Cell membrane</location>
        <topology evidence="3">Lipid-anchor</topology>
    </subcellularLocation>
</comment>
<keyword evidence="3" id="KW-1003">Cell membrane</keyword>
<dbReference type="Gene3D" id="2.40.40.10">
    <property type="entry name" value="RlpA-like domain"/>
    <property type="match status" value="1"/>
</dbReference>
<comment type="caution">
    <text evidence="7">The sequence shown here is derived from an EMBL/GenBank/DDBJ whole genome shotgun (WGS) entry which is preliminary data.</text>
</comment>
<dbReference type="GO" id="GO:0000270">
    <property type="term" value="P:peptidoglycan metabolic process"/>
    <property type="evidence" value="ECO:0007669"/>
    <property type="project" value="UniProtKB-UniRule"/>
</dbReference>
<keyword evidence="3" id="KW-0564">Palmitate</keyword>
<dbReference type="EMBL" id="MFFM01000051">
    <property type="protein sequence ID" value="OGF07180.1"/>
    <property type="molecule type" value="Genomic_DNA"/>
</dbReference>
<evidence type="ECO:0000256" key="1">
    <source>
        <dbReference type="ARBA" id="ARBA00023239"/>
    </source>
</evidence>
<dbReference type="PANTHER" id="PTHR34183:SF1">
    <property type="entry name" value="ENDOLYTIC PEPTIDOGLYCAN TRANSGLYCOSYLASE RLPA"/>
    <property type="match status" value="1"/>
</dbReference>
<dbReference type="PROSITE" id="PS51257">
    <property type="entry name" value="PROKAR_LIPOPROTEIN"/>
    <property type="match status" value="1"/>
</dbReference>
<dbReference type="InterPro" id="IPR012997">
    <property type="entry name" value="RplA"/>
</dbReference>
<sequence length="153" mass="16729">MLMSNFKSRLVAFSVLLALLSCAPAPIYRAGPARETAAPQSDPVKKNEKPAAEWPLTTVTGIASYYGKEFHGRKTANGETFDMNAMTAAHRTLPFGTMVRVTNLSNDQSITVRINDRGPFIKGRIIDLSYGAAKTIDLLSIGQVKLEVLKYPQ</sequence>
<evidence type="ECO:0000259" key="6">
    <source>
        <dbReference type="Pfam" id="PF03330"/>
    </source>
</evidence>
<dbReference type="GO" id="GO:0008932">
    <property type="term" value="F:lytic endotransglycosylase activity"/>
    <property type="evidence" value="ECO:0007669"/>
    <property type="project" value="UniProtKB-UniRule"/>
</dbReference>
<evidence type="ECO:0000256" key="4">
    <source>
        <dbReference type="RuleBase" id="RU003495"/>
    </source>
</evidence>
<name>A0A1F5QYE2_9BACT</name>
<dbReference type="GO" id="GO:0005886">
    <property type="term" value="C:plasma membrane"/>
    <property type="evidence" value="ECO:0007669"/>
    <property type="project" value="UniProtKB-SubCell"/>
</dbReference>
<keyword evidence="5" id="KW-0732">Signal</keyword>
<gene>
    <name evidence="3" type="primary">rlpA</name>
    <name evidence="7" type="ORF">A2024_09690</name>
</gene>
<keyword evidence="3" id="KW-0472">Membrane</keyword>
<dbReference type="EC" id="4.2.2.-" evidence="3"/>
<dbReference type="AlphaFoldDB" id="A0A1F5QYE2"/>
<dbReference type="SUPFAM" id="SSF50685">
    <property type="entry name" value="Barwin-like endoglucanases"/>
    <property type="match status" value="1"/>
</dbReference>
<dbReference type="Proteomes" id="UP000177230">
    <property type="component" value="Unassembled WGS sequence"/>
</dbReference>
<comment type="function">
    <text evidence="3">Lytic transglycosylase with a strong preference for naked glycan strands that lack stem peptides.</text>
</comment>
<dbReference type="CDD" id="cd22268">
    <property type="entry name" value="DPBB_RlpA-like"/>
    <property type="match status" value="1"/>
</dbReference>
<evidence type="ECO:0000256" key="2">
    <source>
        <dbReference type="ARBA" id="ARBA00023316"/>
    </source>
</evidence>
<dbReference type="NCBIfam" id="TIGR00413">
    <property type="entry name" value="rlpA"/>
    <property type="match status" value="1"/>
</dbReference>
<accession>A0A1F5QYE2</accession>
<evidence type="ECO:0000313" key="8">
    <source>
        <dbReference type="Proteomes" id="UP000177230"/>
    </source>
</evidence>
<dbReference type="HAMAP" id="MF_02071">
    <property type="entry name" value="RlpA"/>
    <property type="match status" value="1"/>
</dbReference>
<feature type="chain" id="PRO_5009987592" description="Probable endolytic peptidoglycan transglycosylase RlpA" evidence="5">
    <location>
        <begin position="24"/>
        <end position="153"/>
    </location>
</feature>
<reference evidence="7 8" key="1">
    <citation type="journal article" date="2016" name="Nat. Commun.">
        <title>Thousands of microbial genomes shed light on interconnected biogeochemical processes in an aquifer system.</title>
        <authorList>
            <person name="Anantharaman K."/>
            <person name="Brown C.T."/>
            <person name="Hug L.A."/>
            <person name="Sharon I."/>
            <person name="Castelle C.J."/>
            <person name="Probst A.J."/>
            <person name="Thomas B.C."/>
            <person name="Singh A."/>
            <person name="Wilkins M.J."/>
            <person name="Karaoz U."/>
            <person name="Brodie E.L."/>
            <person name="Williams K.H."/>
            <person name="Hubbard S.S."/>
            <person name="Banfield J.F."/>
        </authorList>
    </citation>
    <scope>NUCLEOTIDE SEQUENCE [LARGE SCALE GENOMIC DNA]</scope>
</reference>
<feature type="signal peptide" evidence="5">
    <location>
        <begin position="1"/>
        <end position="23"/>
    </location>
</feature>
<keyword evidence="1 3" id="KW-0456">Lyase</keyword>
<dbReference type="InterPro" id="IPR009009">
    <property type="entry name" value="RlpA-like_DPBB"/>
</dbReference>
<dbReference type="InterPro" id="IPR034718">
    <property type="entry name" value="RlpA"/>
</dbReference>
<comment type="similarity">
    <text evidence="3 4">Belongs to the RlpA family.</text>
</comment>
<keyword evidence="3" id="KW-0449">Lipoprotein</keyword>
<evidence type="ECO:0000256" key="5">
    <source>
        <dbReference type="SAM" id="SignalP"/>
    </source>
</evidence>
<feature type="domain" description="RlpA-like protein double-psi beta-barrel" evidence="6">
    <location>
        <begin position="59"/>
        <end position="147"/>
    </location>
</feature>